<dbReference type="SUPFAM" id="SSF55545">
    <property type="entry name" value="beta-N-acetylhexosaminidase-like domain"/>
    <property type="match status" value="1"/>
</dbReference>
<dbReference type="Proteomes" id="UP000198670">
    <property type="component" value="Unassembled WGS sequence"/>
</dbReference>
<dbReference type="AlphaFoldDB" id="A0A1I3RR37"/>
<dbReference type="GO" id="GO:0016787">
    <property type="term" value="F:hydrolase activity"/>
    <property type="evidence" value="ECO:0007669"/>
    <property type="project" value="UniProtKB-KW"/>
</dbReference>
<accession>A0A1I3RR37</accession>
<name>A0A1I3RR37_9SPHI</name>
<evidence type="ECO:0000256" key="1">
    <source>
        <dbReference type="ARBA" id="ARBA00022801"/>
    </source>
</evidence>
<keyword evidence="1" id="KW-0378">Hydrolase</keyword>
<sequence length="804" mass="90958">MRLEKVLIFAGLWAILTAYAVFARAAEPSYIDLSAGGICNFVADKQELLRTQSVLREEIAKRSGIDLPMLSSRELGKRPSIILALESDTKRLPQLVQEAVGQLEPIGAEGYRLVALDQYQSVVVMGKDARGLLYGVGKLLRKATITPKSIWFPKGFSLTTTPKNLVRGHQLGYRPKNNAYDAFSVDQFDQYIRDLALFGVNTIELVPPRTDDDPTHMLMKLSPTQMMVELSRICDSYGLDVSMWYPNVGEDYRSPAGIQSELAEREQVFAALPRLDALFVPGGDPGNLEVDTLFRWVGQVAQVLAKYHPDSKIWISPQSFNTDRQYAMFFEHANQHAEWLGGIVFGPWVSMPIDEIRDRLSPEIPIRRYPDITHNISCQYPVPDFDLTWALTLGRESINPRPREFKHIHNLFEPYAIGGITYSEGTNDDVNKFVWSDQDWDSSTPVVETLRDYARLFLDPLHVEPFVHAILGLEDNLRGSPLINDGIIRTLDQWRYLEVHSPAGKTSNPRFQMGLIRAYFDAYTQRRLTWETYLEQQALDVLKNTKQETVDNALVEAIALLKQGTRQSVCLDWRQRCLELADSLYESIGTQLTVARHHGYEERGNFIDHIDMPLNDAPWLLPQLEALLSHSSSAEKTKQLAAVLQRTDPGPWGIYDNFSEAGSWHRVAKGKGWLSDPGNLRSASHGFNIKVKGPSERAAEPKAWMKQATVLYDYPLVIDYMELDTTADYLVKIAYTGRFKSHISLYADGLPVHGYQLVTGSDVYEFEVPKAATSDGKVTFQWICKPGERGLQVAELWLKKKTSN</sequence>
<evidence type="ECO:0000313" key="2">
    <source>
        <dbReference type="EMBL" id="SFJ48352.1"/>
    </source>
</evidence>
<keyword evidence="3" id="KW-1185">Reference proteome</keyword>
<dbReference type="EMBL" id="FOQO01000010">
    <property type="protein sequence ID" value="SFJ48352.1"/>
    <property type="molecule type" value="Genomic_DNA"/>
</dbReference>
<dbReference type="RefSeq" id="WP_218146617.1">
    <property type="nucleotide sequence ID" value="NZ_FOQO01000010.1"/>
</dbReference>
<organism evidence="2 3">
    <name type="scientific">Parapedobacter indicus</name>
    <dbReference type="NCBI Taxonomy" id="1477437"/>
    <lineage>
        <taxon>Bacteria</taxon>
        <taxon>Pseudomonadati</taxon>
        <taxon>Bacteroidota</taxon>
        <taxon>Sphingobacteriia</taxon>
        <taxon>Sphingobacteriales</taxon>
        <taxon>Sphingobacteriaceae</taxon>
        <taxon>Parapedobacter</taxon>
    </lineage>
</organism>
<evidence type="ECO:0000313" key="3">
    <source>
        <dbReference type="Proteomes" id="UP000198670"/>
    </source>
</evidence>
<proteinExistence type="predicted"/>
<dbReference type="GO" id="GO:0005975">
    <property type="term" value="P:carbohydrate metabolic process"/>
    <property type="evidence" value="ECO:0007669"/>
    <property type="project" value="UniProtKB-ARBA"/>
</dbReference>
<protein>
    <recommendedName>
        <fullName evidence="4">Glycosyl hydrolase family 20, domain 2</fullName>
    </recommendedName>
</protein>
<reference evidence="2 3" key="1">
    <citation type="submission" date="2016-10" db="EMBL/GenBank/DDBJ databases">
        <authorList>
            <person name="de Groot N.N."/>
        </authorList>
    </citation>
    <scope>NUCLEOTIDE SEQUENCE [LARGE SCALE GENOMIC DNA]</scope>
    <source>
        <strain evidence="2 3">RK1</strain>
    </source>
</reference>
<dbReference type="Gene3D" id="3.30.379.10">
    <property type="entry name" value="Chitobiase/beta-hexosaminidase domain 2-like"/>
    <property type="match status" value="1"/>
</dbReference>
<dbReference type="InterPro" id="IPR029018">
    <property type="entry name" value="Hex-like_dom2"/>
</dbReference>
<gene>
    <name evidence="2" type="ORF">SAMN05444682_11084</name>
</gene>
<dbReference type="STRING" id="1477437.SAMN05444682_11084"/>
<evidence type="ECO:0008006" key="4">
    <source>
        <dbReference type="Google" id="ProtNLM"/>
    </source>
</evidence>